<keyword evidence="2" id="KW-1185">Reference proteome</keyword>
<accession>A0AAE0MCD6</accession>
<comment type="caution">
    <text evidence="1">The sequence shown here is derived from an EMBL/GenBank/DDBJ whole genome shotgun (WGS) entry which is preliminary data.</text>
</comment>
<reference evidence="1" key="1">
    <citation type="journal article" date="2023" name="Mol. Phylogenet. Evol.">
        <title>Genome-scale phylogeny and comparative genomics of the fungal order Sordariales.</title>
        <authorList>
            <person name="Hensen N."/>
            <person name="Bonometti L."/>
            <person name="Westerberg I."/>
            <person name="Brannstrom I.O."/>
            <person name="Guillou S."/>
            <person name="Cros-Aarteil S."/>
            <person name="Calhoun S."/>
            <person name="Haridas S."/>
            <person name="Kuo A."/>
            <person name="Mondo S."/>
            <person name="Pangilinan J."/>
            <person name="Riley R."/>
            <person name="LaButti K."/>
            <person name="Andreopoulos B."/>
            <person name="Lipzen A."/>
            <person name="Chen C."/>
            <person name="Yan M."/>
            <person name="Daum C."/>
            <person name="Ng V."/>
            <person name="Clum A."/>
            <person name="Steindorff A."/>
            <person name="Ohm R.A."/>
            <person name="Martin F."/>
            <person name="Silar P."/>
            <person name="Natvig D.O."/>
            <person name="Lalanne C."/>
            <person name="Gautier V."/>
            <person name="Ament-Velasquez S.L."/>
            <person name="Kruys A."/>
            <person name="Hutchinson M.I."/>
            <person name="Powell A.J."/>
            <person name="Barry K."/>
            <person name="Miller A.N."/>
            <person name="Grigoriev I.V."/>
            <person name="Debuchy R."/>
            <person name="Gladieux P."/>
            <person name="Hiltunen Thoren M."/>
            <person name="Johannesson H."/>
        </authorList>
    </citation>
    <scope>NUCLEOTIDE SEQUENCE</scope>
    <source>
        <strain evidence="1">SMH4131-1</strain>
    </source>
</reference>
<dbReference type="EMBL" id="JAUEPO010000003">
    <property type="protein sequence ID" value="KAK3327035.1"/>
    <property type="molecule type" value="Genomic_DNA"/>
</dbReference>
<protein>
    <submittedName>
        <fullName evidence="1">Uncharacterized protein</fullName>
    </submittedName>
</protein>
<gene>
    <name evidence="1" type="ORF">B0T19DRAFT_420650</name>
</gene>
<dbReference type="AlphaFoldDB" id="A0AAE0MCD6"/>
<dbReference type="Proteomes" id="UP001286456">
    <property type="component" value="Unassembled WGS sequence"/>
</dbReference>
<evidence type="ECO:0000313" key="1">
    <source>
        <dbReference type="EMBL" id="KAK3327035.1"/>
    </source>
</evidence>
<evidence type="ECO:0000313" key="2">
    <source>
        <dbReference type="Proteomes" id="UP001286456"/>
    </source>
</evidence>
<sequence>MSKKDSTTVRLLVSSRRGTTPSSCSWRSLASSCASRALASSSRFCVSLSALRDSSSDWSASTCRSAFALSPSAACFALKSEKTAVIFLGTFLAFHSCDCCCVLAMACRCLEKKERVGKREYIMLQVYLSELPIYHGGRHDVMKKTKVRGSI</sequence>
<reference evidence="1" key="2">
    <citation type="submission" date="2023-06" db="EMBL/GenBank/DDBJ databases">
        <authorList>
            <consortium name="Lawrence Berkeley National Laboratory"/>
            <person name="Haridas S."/>
            <person name="Hensen N."/>
            <person name="Bonometti L."/>
            <person name="Westerberg I."/>
            <person name="Brannstrom I.O."/>
            <person name="Guillou S."/>
            <person name="Cros-Aarteil S."/>
            <person name="Calhoun S."/>
            <person name="Kuo A."/>
            <person name="Mondo S."/>
            <person name="Pangilinan J."/>
            <person name="Riley R."/>
            <person name="Labutti K."/>
            <person name="Andreopoulos B."/>
            <person name="Lipzen A."/>
            <person name="Chen C."/>
            <person name="Yanf M."/>
            <person name="Daum C."/>
            <person name="Ng V."/>
            <person name="Clum A."/>
            <person name="Steindorff A."/>
            <person name="Ohm R."/>
            <person name="Martin F."/>
            <person name="Silar P."/>
            <person name="Natvig D."/>
            <person name="Lalanne C."/>
            <person name="Gautier V."/>
            <person name="Ament-Velasquez S.L."/>
            <person name="Kruys A."/>
            <person name="Hutchinson M.I."/>
            <person name="Powell A.J."/>
            <person name="Barry K."/>
            <person name="Miller A.N."/>
            <person name="Grigoriev I.V."/>
            <person name="Debuchy R."/>
            <person name="Gladieux P."/>
            <person name="Thoren M.H."/>
            <person name="Johannesson H."/>
        </authorList>
    </citation>
    <scope>NUCLEOTIDE SEQUENCE</scope>
    <source>
        <strain evidence="1">SMH4131-1</strain>
    </source>
</reference>
<organism evidence="1 2">
    <name type="scientific">Cercophora scortea</name>
    <dbReference type="NCBI Taxonomy" id="314031"/>
    <lineage>
        <taxon>Eukaryota</taxon>
        <taxon>Fungi</taxon>
        <taxon>Dikarya</taxon>
        <taxon>Ascomycota</taxon>
        <taxon>Pezizomycotina</taxon>
        <taxon>Sordariomycetes</taxon>
        <taxon>Sordariomycetidae</taxon>
        <taxon>Sordariales</taxon>
        <taxon>Lasiosphaeriaceae</taxon>
        <taxon>Cercophora</taxon>
    </lineage>
</organism>
<proteinExistence type="predicted"/>
<name>A0AAE0MCD6_9PEZI</name>